<evidence type="ECO:0000313" key="2">
    <source>
        <dbReference type="Proteomes" id="UP000318405"/>
    </source>
</evidence>
<sequence>MVLVLAVCLAPVLVAVALYLNPSWAPAGAQSYGTLLEPQRPVPPADALRLVDLQGRAVDLRDERGQWLLLTVDGGACPESCARKLFMMRQNHASTGKNVVRIERVWLITDDAPVPDAVRTAYEGTLMLRADAQQVRAFTGSEHPENHIWIVDPLNNLMMRFPEDPDPIRMRGDLGKLLFASQVG</sequence>
<proteinExistence type="predicted"/>
<evidence type="ECO:0000313" key="1">
    <source>
        <dbReference type="EMBL" id="TSH93455.1"/>
    </source>
</evidence>
<reference evidence="1 2" key="1">
    <citation type="submission" date="2019-07" db="EMBL/GenBank/DDBJ databases">
        <title>Qingshengfaniella alkalisoli gen. nov., sp. nov., isolated from saline soil.</title>
        <authorList>
            <person name="Xu L."/>
            <person name="Huang X.-X."/>
            <person name="Sun J.-Q."/>
        </authorList>
    </citation>
    <scope>NUCLEOTIDE SEQUENCE [LARGE SCALE GENOMIC DNA]</scope>
    <source>
        <strain evidence="1 2">DSM 27279</strain>
    </source>
</reference>
<evidence type="ECO:0008006" key="3">
    <source>
        <dbReference type="Google" id="ProtNLM"/>
    </source>
</evidence>
<dbReference type="SUPFAM" id="SSF52833">
    <property type="entry name" value="Thioredoxin-like"/>
    <property type="match status" value="1"/>
</dbReference>
<keyword evidence="2" id="KW-1185">Reference proteome</keyword>
<name>A0A556AKS4_9BURK</name>
<dbReference type="InterPro" id="IPR036249">
    <property type="entry name" value="Thioredoxin-like_sf"/>
</dbReference>
<accession>A0A556AKS4</accession>
<protein>
    <recommendedName>
        <fullName evidence="3">Cytochrome C oxidase subunit I</fullName>
    </recommendedName>
</protein>
<dbReference type="Proteomes" id="UP000318405">
    <property type="component" value="Unassembled WGS sequence"/>
</dbReference>
<dbReference type="EMBL" id="VLTJ01000028">
    <property type="protein sequence ID" value="TSH93455.1"/>
    <property type="molecule type" value="Genomic_DNA"/>
</dbReference>
<dbReference type="AlphaFoldDB" id="A0A556AKS4"/>
<organism evidence="1 2">
    <name type="scientific">Verticiella sediminum</name>
    <dbReference type="NCBI Taxonomy" id="1247510"/>
    <lineage>
        <taxon>Bacteria</taxon>
        <taxon>Pseudomonadati</taxon>
        <taxon>Pseudomonadota</taxon>
        <taxon>Betaproteobacteria</taxon>
        <taxon>Burkholderiales</taxon>
        <taxon>Alcaligenaceae</taxon>
        <taxon>Verticiella</taxon>
    </lineage>
</organism>
<dbReference type="OrthoDB" id="9180342at2"/>
<comment type="caution">
    <text evidence="1">The sequence shown here is derived from an EMBL/GenBank/DDBJ whole genome shotgun (WGS) entry which is preliminary data.</text>
</comment>
<gene>
    <name evidence="1" type="ORF">FOZ76_13755</name>
</gene>